<organism evidence="4 5">
    <name type="scientific">Pinibacter soli</name>
    <dbReference type="NCBI Taxonomy" id="3044211"/>
    <lineage>
        <taxon>Bacteria</taxon>
        <taxon>Pseudomonadati</taxon>
        <taxon>Bacteroidota</taxon>
        <taxon>Chitinophagia</taxon>
        <taxon>Chitinophagales</taxon>
        <taxon>Chitinophagaceae</taxon>
        <taxon>Pinibacter</taxon>
    </lineage>
</organism>
<evidence type="ECO:0000313" key="5">
    <source>
        <dbReference type="Proteomes" id="UP001226434"/>
    </source>
</evidence>
<dbReference type="Proteomes" id="UP001226434">
    <property type="component" value="Unassembled WGS sequence"/>
</dbReference>
<keyword evidence="1" id="KW-0812">Transmembrane</keyword>
<evidence type="ECO:0000256" key="1">
    <source>
        <dbReference type="SAM" id="Phobius"/>
    </source>
</evidence>
<feature type="transmembrane region" description="Helical" evidence="1">
    <location>
        <begin position="93"/>
        <end position="113"/>
    </location>
</feature>
<feature type="domain" description="FecR protein" evidence="2">
    <location>
        <begin position="193"/>
        <end position="288"/>
    </location>
</feature>
<protein>
    <submittedName>
        <fullName evidence="4">FecR family protein</fullName>
    </submittedName>
</protein>
<keyword evidence="5" id="KW-1185">Reference proteome</keyword>
<dbReference type="InterPro" id="IPR006860">
    <property type="entry name" value="FecR"/>
</dbReference>
<comment type="caution">
    <text evidence="4">The sequence shown here is derived from an EMBL/GenBank/DDBJ whole genome shotgun (WGS) entry which is preliminary data.</text>
</comment>
<evidence type="ECO:0000259" key="3">
    <source>
        <dbReference type="Pfam" id="PF16344"/>
    </source>
</evidence>
<reference evidence="4 5" key="1">
    <citation type="submission" date="2023-05" db="EMBL/GenBank/DDBJ databases">
        <title>Genome sequence of Pinibacter sp. MAH-24.</title>
        <authorList>
            <person name="Huq M.A."/>
        </authorList>
    </citation>
    <scope>NUCLEOTIDE SEQUENCE [LARGE SCALE GENOMIC DNA]</scope>
    <source>
        <strain evidence="4 5">MAH-24</strain>
    </source>
</reference>
<accession>A0ABT6RE34</accession>
<dbReference type="RefSeq" id="WP_282334941.1">
    <property type="nucleotide sequence ID" value="NZ_JASBRG010000007.1"/>
</dbReference>
<dbReference type="PANTHER" id="PTHR30273">
    <property type="entry name" value="PERIPLASMIC SIGNAL SENSOR AND SIGMA FACTOR ACTIVATOR FECR-RELATED"/>
    <property type="match status" value="1"/>
</dbReference>
<keyword evidence="1" id="KW-0472">Membrane</keyword>
<proteinExistence type="predicted"/>
<gene>
    <name evidence="4" type="ORF">QJ048_13700</name>
</gene>
<dbReference type="InterPro" id="IPR012373">
    <property type="entry name" value="Ferrdict_sens_TM"/>
</dbReference>
<dbReference type="Pfam" id="PF16344">
    <property type="entry name" value="FecR_C"/>
    <property type="match status" value="1"/>
</dbReference>
<evidence type="ECO:0000313" key="4">
    <source>
        <dbReference type="EMBL" id="MDI3320839.1"/>
    </source>
</evidence>
<dbReference type="Gene3D" id="3.55.50.30">
    <property type="match status" value="1"/>
</dbReference>
<dbReference type="PANTHER" id="PTHR30273:SF2">
    <property type="entry name" value="PROTEIN FECR"/>
    <property type="match status" value="1"/>
</dbReference>
<feature type="domain" description="Protein FecR C-terminal" evidence="3">
    <location>
        <begin position="342"/>
        <end position="405"/>
    </location>
</feature>
<dbReference type="Pfam" id="PF04773">
    <property type="entry name" value="FecR"/>
    <property type="match status" value="1"/>
</dbReference>
<sequence length="415" mass="46350">MTEDQIKNILLKKVRRVELSQEEQRQLDDWLNSSDENALLLSQIMDERQLVEELKIIQNISTDTIWNKLQDDLELQGGIIRTIDKKSKGSRRYWVYAAAAAVLLAIAIPVFRWQKQSKQTELAQQDISGKFDLPPASNKATLTLADGSVVVLSDSVHGVIGQQLGSTINVKGNGEVAYTPSDNNTNAGNEYNTIRTPKGGQIHLVLPDETHVWLNAASSITYPTAFTGKERRVTITGEGYFEVASNKDKPFFVQTNKCVVQVLGTHFNVDTYEDDDDSRITLLEGKIRLKADVKNGRVANAKDVDLSPGQQAVMANEGDNNNMNVIAHADIDKAMDWRNGLFNFDGVHLHALMRELSRWYDLDVEYEKGVADIQFGGGMSRSVPLSEVLKGLEKMGVHFRIESERKLIIVNQPAK</sequence>
<dbReference type="InterPro" id="IPR032508">
    <property type="entry name" value="FecR_C"/>
</dbReference>
<keyword evidence="1" id="KW-1133">Transmembrane helix</keyword>
<dbReference type="EMBL" id="JASBRG010000007">
    <property type="protein sequence ID" value="MDI3320839.1"/>
    <property type="molecule type" value="Genomic_DNA"/>
</dbReference>
<name>A0ABT6RE34_9BACT</name>
<dbReference type="Gene3D" id="2.60.120.1440">
    <property type="match status" value="1"/>
</dbReference>
<evidence type="ECO:0000259" key="2">
    <source>
        <dbReference type="Pfam" id="PF04773"/>
    </source>
</evidence>